<evidence type="ECO:0000256" key="6">
    <source>
        <dbReference type="RuleBase" id="RU000716"/>
    </source>
</evidence>
<dbReference type="Gene3D" id="1.10.10.10">
    <property type="entry name" value="Winged helix-like DNA-binding domain superfamily/Winged helix DNA-binding domain"/>
    <property type="match status" value="1"/>
</dbReference>
<dbReference type="Pfam" id="PF04542">
    <property type="entry name" value="Sigma70_r2"/>
    <property type="match status" value="1"/>
</dbReference>
<dbReference type="InterPro" id="IPR007627">
    <property type="entry name" value="RNA_pol_sigma70_r2"/>
</dbReference>
<dbReference type="InterPro" id="IPR039425">
    <property type="entry name" value="RNA_pol_sigma-70-like"/>
</dbReference>
<dbReference type="InterPro" id="IPR036388">
    <property type="entry name" value="WH-like_DNA-bd_sf"/>
</dbReference>
<name>A0A1I4ZEK1_9ACTN</name>
<dbReference type="PANTHER" id="PTHR43133:SF66">
    <property type="entry name" value="ECF RNA POLYMERASE SIGMA FACTOR SIGK"/>
    <property type="match status" value="1"/>
</dbReference>
<dbReference type="AlphaFoldDB" id="A0A1I4ZEK1"/>
<dbReference type="InterPro" id="IPR013249">
    <property type="entry name" value="RNA_pol_sigma70_r4_t2"/>
</dbReference>
<evidence type="ECO:0000256" key="2">
    <source>
        <dbReference type="ARBA" id="ARBA00023015"/>
    </source>
</evidence>
<feature type="domain" description="RNA polymerase sigma-70 region 2" evidence="8">
    <location>
        <begin position="38"/>
        <end position="103"/>
    </location>
</feature>
<dbReference type="PANTHER" id="PTHR43133">
    <property type="entry name" value="RNA POLYMERASE ECF-TYPE SIGMA FACTO"/>
    <property type="match status" value="1"/>
</dbReference>
<dbReference type="InterPro" id="IPR014284">
    <property type="entry name" value="RNA_pol_sigma-70_dom"/>
</dbReference>
<dbReference type="eggNOG" id="COG1595">
    <property type="taxonomic scope" value="Bacteria"/>
</dbReference>
<evidence type="ECO:0000256" key="7">
    <source>
        <dbReference type="SAM" id="MobiDB-lite"/>
    </source>
</evidence>
<dbReference type="SUPFAM" id="SSF88659">
    <property type="entry name" value="Sigma3 and sigma4 domains of RNA polymerase sigma factors"/>
    <property type="match status" value="1"/>
</dbReference>
<keyword evidence="2 6" id="KW-0805">Transcription regulation</keyword>
<dbReference type="NCBIfam" id="TIGR02937">
    <property type="entry name" value="sigma70-ECF"/>
    <property type="match status" value="1"/>
</dbReference>
<dbReference type="PROSITE" id="PS01063">
    <property type="entry name" value="SIGMA70_ECF"/>
    <property type="match status" value="1"/>
</dbReference>
<dbReference type="Gene3D" id="1.10.1740.10">
    <property type="match status" value="1"/>
</dbReference>
<dbReference type="GO" id="GO:0006352">
    <property type="term" value="P:DNA-templated transcription initiation"/>
    <property type="evidence" value="ECO:0007669"/>
    <property type="project" value="InterPro"/>
</dbReference>
<dbReference type="InParanoid" id="A0A1I4ZEK1"/>
<evidence type="ECO:0000259" key="9">
    <source>
        <dbReference type="Pfam" id="PF08281"/>
    </source>
</evidence>
<organism evidence="10 11">
    <name type="scientific">Actinomadura madurae</name>
    <dbReference type="NCBI Taxonomy" id="1993"/>
    <lineage>
        <taxon>Bacteria</taxon>
        <taxon>Bacillati</taxon>
        <taxon>Actinomycetota</taxon>
        <taxon>Actinomycetes</taxon>
        <taxon>Streptosporangiales</taxon>
        <taxon>Thermomonosporaceae</taxon>
        <taxon>Actinomadura</taxon>
    </lineage>
</organism>
<feature type="domain" description="RNA polymerase sigma factor 70 region 4 type 2" evidence="9">
    <location>
        <begin position="143"/>
        <end position="191"/>
    </location>
</feature>
<evidence type="ECO:0000313" key="11">
    <source>
        <dbReference type="Proteomes" id="UP000183413"/>
    </source>
</evidence>
<dbReference type="Proteomes" id="UP000183413">
    <property type="component" value="Unassembled WGS sequence"/>
</dbReference>
<feature type="compositionally biased region" description="Basic and acidic residues" evidence="7">
    <location>
        <begin position="100"/>
        <end position="120"/>
    </location>
</feature>
<comment type="similarity">
    <text evidence="1 6">Belongs to the sigma-70 factor family. ECF subfamily.</text>
</comment>
<keyword evidence="11" id="KW-1185">Reference proteome</keyword>
<evidence type="ECO:0000256" key="1">
    <source>
        <dbReference type="ARBA" id="ARBA00010641"/>
    </source>
</evidence>
<evidence type="ECO:0000256" key="4">
    <source>
        <dbReference type="ARBA" id="ARBA00023125"/>
    </source>
</evidence>
<dbReference type="STRING" id="1993.SAMN04489713_102179"/>
<dbReference type="InterPro" id="IPR013325">
    <property type="entry name" value="RNA_pol_sigma_r2"/>
</dbReference>
<protein>
    <recommendedName>
        <fullName evidence="6">RNA polymerase sigma factor</fullName>
    </recommendedName>
</protein>
<evidence type="ECO:0000256" key="5">
    <source>
        <dbReference type="ARBA" id="ARBA00023163"/>
    </source>
</evidence>
<dbReference type="InterPro" id="IPR013324">
    <property type="entry name" value="RNA_pol_sigma_r3/r4-like"/>
</dbReference>
<evidence type="ECO:0000313" key="10">
    <source>
        <dbReference type="EMBL" id="SFN48701.1"/>
    </source>
</evidence>
<gene>
    <name evidence="10" type="ORF">SAMN04489713_102179</name>
</gene>
<dbReference type="GO" id="GO:0006950">
    <property type="term" value="P:response to stress"/>
    <property type="evidence" value="ECO:0007669"/>
    <property type="project" value="UniProtKB-ARBA"/>
</dbReference>
<dbReference type="GO" id="GO:0016987">
    <property type="term" value="F:sigma factor activity"/>
    <property type="evidence" value="ECO:0007669"/>
    <property type="project" value="UniProtKB-KW"/>
</dbReference>
<dbReference type="SUPFAM" id="SSF88946">
    <property type="entry name" value="Sigma2 domain of RNA polymerase sigma factors"/>
    <property type="match status" value="1"/>
</dbReference>
<proteinExistence type="inferred from homology"/>
<keyword evidence="4 6" id="KW-0238">DNA-binding</keyword>
<dbReference type="EMBL" id="FOVH01000002">
    <property type="protein sequence ID" value="SFN48701.1"/>
    <property type="molecule type" value="Genomic_DNA"/>
</dbReference>
<dbReference type="GeneID" id="99650060"/>
<dbReference type="GO" id="GO:0003677">
    <property type="term" value="F:DNA binding"/>
    <property type="evidence" value="ECO:0007669"/>
    <property type="project" value="UniProtKB-KW"/>
</dbReference>
<keyword evidence="3 6" id="KW-0731">Sigma factor</keyword>
<dbReference type="InterPro" id="IPR000838">
    <property type="entry name" value="RNA_pol_sigma70_ECF_CS"/>
</dbReference>
<evidence type="ECO:0000259" key="8">
    <source>
        <dbReference type="Pfam" id="PF04542"/>
    </source>
</evidence>
<dbReference type="CDD" id="cd06171">
    <property type="entry name" value="Sigma70_r4"/>
    <property type="match status" value="1"/>
</dbReference>
<accession>A0A1I4ZEK1</accession>
<dbReference type="Pfam" id="PF08281">
    <property type="entry name" value="Sigma70_r4_2"/>
    <property type="match status" value="1"/>
</dbReference>
<evidence type="ECO:0000256" key="3">
    <source>
        <dbReference type="ARBA" id="ARBA00023082"/>
    </source>
</evidence>
<dbReference type="RefSeq" id="WP_075020255.1">
    <property type="nucleotide sequence ID" value="NZ_CP083237.1"/>
</dbReference>
<keyword evidence="5 6" id="KW-0804">Transcription</keyword>
<sequence>MPPETRPPDDGTVAGHDVDALLGRTARGDERAFELLYDVVAAPVYGLVRRVIRDPAMAEEVTQEVMIEVWRSATRYDPGRGGAMAWIMTIAHRRAVDRVRREQAAGDREARAGHPAEHPAAHHGAGTAHDPVGERVEARLEHERVRRCLGTLTHLQRESVTLAYYGGHSYREVAELVGAPPNTVRTRMRDGIIRLRDCLGVER</sequence>
<reference evidence="10 11" key="1">
    <citation type="submission" date="2016-10" db="EMBL/GenBank/DDBJ databases">
        <authorList>
            <person name="de Groot N.N."/>
        </authorList>
    </citation>
    <scope>NUCLEOTIDE SEQUENCE [LARGE SCALE GENOMIC DNA]</scope>
    <source>
        <strain evidence="10 11">DSM 43067</strain>
    </source>
</reference>
<feature type="region of interest" description="Disordered" evidence="7">
    <location>
        <begin position="100"/>
        <end position="131"/>
    </location>
</feature>
<dbReference type="NCBIfam" id="NF007228">
    <property type="entry name" value="PRK09646.1"/>
    <property type="match status" value="1"/>
</dbReference>